<dbReference type="AlphaFoldDB" id="A0A5J9SEC1"/>
<dbReference type="Proteomes" id="UP000324897">
    <property type="component" value="Chromosome 3"/>
</dbReference>
<evidence type="ECO:0000313" key="4">
    <source>
        <dbReference type="Proteomes" id="UP000324897"/>
    </source>
</evidence>
<gene>
    <name evidence="3" type="ORF">EJB05_41388</name>
    <name evidence="2" type="ORF">EJB05_58125</name>
</gene>
<dbReference type="Gramene" id="TVT96655">
    <property type="protein sequence ID" value="TVT96655"/>
    <property type="gene ID" value="EJB05_58125"/>
</dbReference>
<feature type="compositionally biased region" description="Low complexity" evidence="1">
    <location>
        <begin position="44"/>
        <end position="54"/>
    </location>
</feature>
<feature type="region of interest" description="Disordered" evidence="1">
    <location>
        <begin position="33"/>
        <end position="85"/>
    </location>
</feature>
<proteinExistence type="predicted"/>
<dbReference type="Gramene" id="TVU08006">
    <property type="protein sequence ID" value="TVU08006"/>
    <property type="gene ID" value="EJB05_41388"/>
</dbReference>
<sequence length="99" mass="10632">CEPEPRFLARYIFRSGLKTIRLELLSYESSPSPIRRKLVPNENPSLSSSSAPLSPLGPPSPTTASRRRRRPPPVPATGSSAAALRSGIHAASSSIGWLI</sequence>
<keyword evidence="4" id="KW-1185">Reference proteome</keyword>
<organism evidence="2 4">
    <name type="scientific">Eragrostis curvula</name>
    <name type="common">weeping love grass</name>
    <dbReference type="NCBI Taxonomy" id="38414"/>
    <lineage>
        <taxon>Eukaryota</taxon>
        <taxon>Viridiplantae</taxon>
        <taxon>Streptophyta</taxon>
        <taxon>Embryophyta</taxon>
        <taxon>Tracheophyta</taxon>
        <taxon>Spermatophyta</taxon>
        <taxon>Magnoliopsida</taxon>
        <taxon>Liliopsida</taxon>
        <taxon>Poales</taxon>
        <taxon>Poaceae</taxon>
        <taxon>PACMAD clade</taxon>
        <taxon>Chloridoideae</taxon>
        <taxon>Eragrostideae</taxon>
        <taxon>Eragrostidinae</taxon>
        <taxon>Eragrostis</taxon>
    </lineage>
</organism>
<accession>A0A5J9SEC1</accession>
<protein>
    <submittedName>
        <fullName evidence="2">Uncharacterized protein</fullName>
    </submittedName>
</protein>
<reference evidence="2 4" key="1">
    <citation type="journal article" date="2019" name="Sci. Rep.">
        <title>A high-quality genome of Eragrostis curvula grass provides insights into Poaceae evolution and supports new strategies to enhance forage quality.</title>
        <authorList>
            <person name="Carballo J."/>
            <person name="Santos B.A.C.M."/>
            <person name="Zappacosta D."/>
            <person name="Garbus I."/>
            <person name="Selva J.P."/>
            <person name="Gallo C.A."/>
            <person name="Diaz A."/>
            <person name="Albertini E."/>
            <person name="Caccamo M."/>
            <person name="Echenique V."/>
        </authorList>
    </citation>
    <scope>NUCLEOTIDE SEQUENCE [LARGE SCALE GENOMIC DNA]</scope>
    <source>
        <strain evidence="4">cv. Victoria</strain>
        <tissue evidence="2">Leaf</tissue>
    </source>
</reference>
<evidence type="ECO:0000313" key="2">
    <source>
        <dbReference type="EMBL" id="TVT96655.1"/>
    </source>
</evidence>
<feature type="non-terminal residue" evidence="2">
    <location>
        <position position="1"/>
    </location>
</feature>
<comment type="caution">
    <text evidence="2">The sequence shown here is derived from an EMBL/GenBank/DDBJ whole genome shotgun (WGS) entry which is preliminary data.</text>
</comment>
<name>A0A5J9SEC1_9POAL</name>
<dbReference type="EMBL" id="RWGY01001141">
    <property type="protein sequence ID" value="TVT96655.1"/>
    <property type="molecule type" value="Genomic_DNA"/>
</dbReference>
<evidence type="ECO:0000313" key="3">
    <source>
        <dbReference type="EMBL" id="TVU08006.1"/>
    </source>
</evidence>
<evidence type="ECO:0000256" key="1">
    <source>
        <dbReference type="SAM" id="MobiDB-lite"/>
    </source>
</evidence>
<dbReference type="EMBL" id="RWGY01000039">
    <property type="protein sequence ID" value="TVU08006.1"/>
    <property type="molecule type" value="Genomic_DNA"/>
</dbReference>